<comment type="subunit">
    <text evidence="11">Homodimer.</text>
</comment>
<dbReference type="Pfam" id="PF01467">
    <property type="entry name" value="CTP_transf_like"/>
    <property type="match status" value="1"/>
</dbReference>
<feature type="binding site" evidence="11">
    <location>
        <begin position="197"/>
        <end position="200"/>
    </location>
    <ligand>
        <name>ATP</name>
        <dbReference type="ChEBI" id="CHEBI:30616"/>
    </ligand>
</feature>
<dbReference type="RefSeq" id="WP_226767390.1">
    <property type="nucleotide sequence ID" value="NZ_BAAAEO010000004.1"/>
</dbReference>
<evidence type="ECO:0000256" key="7">
    <source>
        <dbReference type="ARBA" id="ARBA00022840"/>
    </source>
</evidence>
<dbReference type="PANTHER" id="PTHR46969:SF1">
    <property type="entry name" value="BIFUNCTIONAL PROTEIN HLDE"/>
    <property type="match status" value="1"/>
</dbReference>
<evidence type="ECO:0000256" key="4">
    <source>
        <dbReference type="ARBA" id="ARBA00022695"/>
    </source>
</evidence>
<keyword evidence="15" id="KW-1185">Reference proteome</keyword>
<dbReference type="EC" id="2.7.1.167" evidence="11"/>
<dbReference type="HAMAP" id="MF_01603">
    <property type="entry name" value="HldE"/>
    <property type="match status" value="1"/>
</dbReference>
<organism evidence="14 15">
    <name type="scientific">Rheinheimera aquimaris</name>
    <dbReference type="NCBI Taxonomy" id="412437"/>
    <lineage>
        <taxon>Bacteria</taxon>
        <taxon>Pseudomonadati</taxon>
        <taxon>Pseudomonadota</taxon>
        <taxon>Gammaproteobacteria</taxon>
        <taxon>Chromatiales</taxon>
        <taxon>Chromatiaceae</taxon>
        <taxon>Rheinheimera</taxon>
    </lineage>
</organism>
<comment type="function">
    <text evidence="1 11">Catalyzes the phosphorylation of D-glycero-D-manno-heptose 7-phosphate at the C-1 position to selectively form D-glycero-beta-D-manno-heptose-1,7-bisphosphate.</text>
</comment>
<evidence type="ECO:0000259" key="13">
    <source>
        <dbReference type="Pfam" id="PF01467"/>
    </source>
</evidence>
<comment type="catalytic activity">
    <reaction evidence="10 11">
        <text>D-glycero-beta-D-manno-heptose 1-phosphate + ATP + H(+) = ADP-D-glycero-beta-D-manno-heptose + diphosphate</text>
        <dbReference type="Rhea" id="RHEA:27465"/>
        <dbReference type="ChEBI" id="CHEBI:15378"/>
        <dbReference type="ChEBI" id="CHEBI:30616"/>
        <dbReference type="ChEBI" id="CHEBI:33019"/>
        <dbReference type="ChEBI" id="CHEBI:59967"/>
        <dbReference type="ChEBI" id="CHEBI:61593"/>
        <dbReference type="EC" id="2.7.7.70"/>
    </reaction>
</comment>
<sequence>MIDLSLLQNLSSAAVLVVGDVMLDRYYNGDSQRISPEAPVPVVKISKIEDKAGGAANVARNIAHLDGKAGLLGIIGDDSAGTSLQQLLAGEQIHSELVSQQHKPTIAKIRVVSRQQQIVRLDQEETFSAEDAKRLAEHFAAVYHQYDVIVFSDYNKGSLQHIAGMIKLAKAAGKTVLVDPKQNDLSVYAGADIITPNLDEFRAAGGKTGSVEDMLSSARQLMRDADLASILLTRSEQGMSLITADEYFHFPAQVLEVSDVTGAGDTVIATLAVMLSAGMSLRDATQLANLAAGIVVGKVGAATVSPEELAAKLNKDLFRRGDFYQTPFDKVLQHIRFARQSGERIVFTNGCFDILHAGHVRYLTQAKAQGDRLVVGLNSDASVRRLKGEQRPINSLEDRATVLASLASVDWVVPFGDDSSENDTPLQLISTILPDVLVKGGDYSLDTIVGADVVIANGGEVQVLTFVDGRSTSKVIRKIQDLQGKQ</sequence>
<dbReference type="Gene3D" id="3.40.50.620">
    <property type="entry name" value="HUPs"/>
    <property type="match status" value="1"/>
</dbReference>
<dbReference type="Proteomes" id="UP001501169">
    <property type="component" value="Unassembled WGS sequence"/>
</dbReference>
<dbReference type="GO" id="GO:0016779">
    <property type="term" value="F:nucleotidyltransferase activity"/>
    <property type="evidence" value="ECO:0007669"/>
    <property type="project" value="UniProtKB-KW"/>
</dbReference>
<keyword evidence="6 11" id="KW-0418">Kinase</keyword>
<dbReference type="GO" id="GO:0016301">
    <property type="term" value="F:kinase activity"/>
    <property type="evidence" value="ECO:0007669"/>
    <property type="project" value="UniProtKB-KW"/>
</dbReference>
<dbReference type="EC" id="2.7.7.70" evidence="11"/>
<evidence type="ECO:0000256" key="1">
    <source>
        <dbReference type="ARBA" id="ARBA00002319"/>
    </source>
</evidence>
<proteinExistence type="inferred from homology"/>
<comment type="similarity">
    <text evidence="11">In the C-terminal section; belongs to the cytidylyltransferase family.</text>
</comment>
<dbReference type="NCBIfam" id="NF008454">
    <property type="entry name" value="PRK11316.1"/>
    <property type="match status" value="1"/>
</dbReference>
<comment type="function">
    <text evidence="2 11">Catalyzes the ADP transfer from ATP to D-glycero-beta-D-manno-heptose 1-phosphate, yielding ADP-D-glycero-beta-D-manno-heptose.</text>
</comment>
<feature type="domain" description="Cytidyltransferase-like" evidence="13">
    <location>
        <begin position="347"/>
        <end position="447"/>
    </location>
</feature>
<dbReference type="Gene3D" id="3.40.1190.20">
    <property type="match status" value="1"/>
</dbReference>
<dbReference type="InterPro" id="IPR004821">
    <property type="entry name" value="Cyt_trans-like"/>
</dbReference>
<keyword evidence="3 11" id="KW-0808">Transferase</keyword>
<evidence type="ECO:0000256" key="10">
    <source>
        <dbReference type="ARBA" id="ARBA00047428"/>
    </source>
</evidence>
<evidence type="ECO:0000256" key="11">
    <source>
        <dbReference type="HAMAP-Rule" id="MF_01603"/>
    </source>
</evidence>
<keyword evidence="9 11" id="KW-0119">Carbohydrate metabolism</keyword>
<dbReference type="CDD" id="cd01172">
    <property type="entry name" value="RfaE_like"/>
    <property type="match status" value="1"/>
</dbReference>
<dbReference type="InterPro" id="IPR023030">
    <property type="entry name" value="Bifunc_HldE"/>
</dbReference>
<feature type="domain" description="Carbohydrate kinase PfkB" evidence="12">
    <location>
        <begin position="15"/>
        <end position="306"/>
    </location>
</feature>
<name>A0ABN1E6W5_9GAMM</name>
<dbReference type="EMBL" id="BAAAEO010000004">
    <property type="protein sequence ID" value="GAA0559957.1"/>
    <property type="molecule type" value="Genomic_DNA"/>
</dbReference>
<protein>
    <recommendedName>
        <fullName evidence="11">Bifunctional protein HldE</fullName>
    </recommendedName>
    <domain>
        <recommendedName>
            <fullName evidence="11">D-beta-D-heptose 7-phosphate kinase</fullName>
            <ecNumber evidence="11">2.7.1.167</ecNumber>
        </recommendedName>
        <alternativeName>
            <fullName evidence="11">D-beta-D-heptose 7-phosphotransferase</fullName>
        </alternativeName>
        <alternativeName>
            <fullName evidence="11">D-glycero-beta-D-manno-heptose-7-phosphate kinase</fullName>
        </alternativeName>
    </domain>
    <domain>
        <recommendedName>
            <fullName evidence="11">D-beta-D-heptose 1-phosphate adenylyltransferase</fullName>
            <ecNumber evidence="11">2.7.7.70</ecNumber>
        </recommendedName>
        <alternativeName>
            <fullName evidence="11">D-glycero-beta-D-manno-heptose 1-phosphate adenylyltransferase</fullName>
        </alternativeName>
    </domain>
</protein>
<evidence type="ECO:0000256" key="3">
    <source>
        <dbReference type="ARBA" id="ARBA00022679"/>
    </source>
</evidence>
<comment type="catalytic activity">
    <reaction evidence="11">
        <text>D-glycero-beta-D-manno-heptose 7-phosphate + ATP = D-glycero-beta-D-manno-heptose 1,7-bisphosphate + ADP + H(+)</text>
        <dbReference type="Rhea" id="RHEA:27473"/>
        <dbReference type="ChEBI" id="CHEBI:15378"/>
        <dbReference type="ChEBI" id="CHEBI:30616"/>
        <dbReference type="ChEBI" id="CHEBI:60204"/>
        <dbReference type="ChEBI" id="CHEBI:60208"/>
        <dbReference type="ChEBI" id="CHEBI:456216"/>
        <dbReference type="EC" id="2.7.1.167"/>
    </reaction>
</comment>
<dbReference type="PANTHER" id="PTHR46969">
    <property type="entry name" value="BIFUNCTIONAL PROTEIN HLDE"/>
    <property type="match status" value="1"/>
</dbReference>
<evidence type="ECO:0000256" key="5">
    <source>
        <dbReference type="ARBA" id="ARBA00022741"/>
    </source>
</evidence>
<dbReference type="NCBIfam" id="TIGR00125">
    <property type="entry name" value="cyt_tran_rel"/>
    <property type="match status" value="1"/>
</dbReference>
<comment type="pathway">
    <text evidence="11">Nucleotide-sugar biosynthesis; ADP-L-glycero-beta-D-manno-heptose biosynthesis; ADP-L-glycero-beta-D-manno-heptose from D-glycero-beta-D-manno-heptose 7-phosphate: step 3/4.</text>
</comment>
<dbReference type="NCBIfam" id="TIGR02199">
    <property type="entry name" value="rfaE_dom_II"/>
    <property type="match status" value="1"/>
</dbReference>
<dbReference type="InterPro" id="IPR014729">
    <property type="entry name" value="Rossmann-like_a/b/a_fold"/>
</dbReference>
<dbReference type="InterPro" id="IPR029056">
    <property type="entry name" value="Ribokinase-like"/>
</dbReference>
<evidence type="ECO:0000256" key="2">
    <source>
        <dbReference type="ARBA" id="ARBA00003753"/>
    </source>
</evidence>
<dbReference type="Pfam" id="PF00294">
    <property type="entry name" value="PfkB"/>
    <property type="match status" value="1"/>
</dbReference>
<dbReference type="InterPro" id="IPR011914">
    <property type="entry name" value="RfaE_dom_II"/>
</dbReference>
<dbReference type="InterPro" id="IPR011913">
    <property type="entry name" value="RfaE_dom_I"/>
</dbReference>
<keyword evidence="5 11" id="KW-0547">Nucleotide-binding</keyword>
<evidence type="ECO:0000256" key="8">
    <source>
        <dbReference type="ARBA" id="ARBA00023268"/>
    </source>
</evidence>
<keyword evidence="7 11" id="KW-0067">ATP-binding</keyword>
<reference evidence="14 15" key="1">
    <citation type="journal article" date="2019" name="Int. J. Syst. Evol. Microbiol.">
        <title>The Global Catalogue of Microorganisms (GCM) 10K type strain sequencing project: providing services to taxonomists for standard genome sequencing and annotation.</title>
        <authorList>
            <consortium name="The Broad Institute Genomics Platform"/>
            <consortium name="The Broad Institute Genome Sequencing Center for Infectious Disease"/>
            <person name="Wu L."/>
            <person name="Ma J."/>
        </authorList>
    </citation>
    <scope>NUCLEOTIDE SEQUENCE [LARGE SCALE GENOMIC DNA]</scope>
    <source>
        <strain evidence="14 15">JCM 14331</strain>
    </source>
</reference>
<evidence type="ECO:0000256" key="6">
    <source>
        <dbReference type="ARBA" id="ARBA00022777"/>
    </source>
</evidence>
<comment type="caution">
    <text evidence="14">The sequence shown here is derived from an EMBL/GenBank/DDBJ whole genome shotgun (WGS) entry which is preliminary data.</text>
</comment>
<dbReference type="SUPFAM" id="SSF52374">
    <property type="entry name" value="Nucleotidylyl transferase"/>
    <property type="match status" value="1"/>
</dbReference>
<keyword evidence="4 11" id="KW-0548">Nucleotidyltransferase</keyword>
<evidence type="ECO:0000259" key="12">
    <source>
        <dbReference type="Pfam" id="PF00294"/>
    </source>
</evidence>
<feature type="region of interest" description="Ribokinase" evidence="11">
    <location>
        <begin position="1"/>
        <end position="317"/>
    </location>
</feature>
<evidence type="ECO:0000313" key="15">
    <source>
        <dbReference type="Proteomes" id="UP001501169"/>
    </source>
</evidence>
<dbReference type="InterPro" id="IPR011611">
    <property type="entry name" value="PfkB_dom"/>
</dbReference>
<gene>
    <name evidence="11 14" type="primary">hldE</name>
    <name evidence="14" type="ORF">GCM10009098_29990</name>
</gene>
<evidence type="ECO:0000256" key="9">
    <source>
        <dbReference type="ARBA" id="ARBA00023277"/>
    </source>
</evidence>
<feature type="active site" evidence="11">
    <location>
        <position position="265"/>
    </location>
</feature>
<keyword evidence="8 11" id="KW-0511">Multifunctional enzyme</keyword>
<feature type="region of interest" description="Cytidylyltransferase" evidence="11">
    <location>
        <begin position="347"/>
        <end position="486"/>
    </location>
</feature>
<accession>A0ABN1E6W5</accession>
<evidence type="ECO:0000313" key="14">
    <source>
        <dbReference type="EMBL" id="GAA0559957.1"/>
    </source>
</evidence>
<comment type="pathway">
    <text evidence="11">Nucleotide-sugar biosynthesis; ADP-L-glycero-beta-D-manno-heptose biosynthesis; ADP-L-glycero-beta-D-manno-heptose from D-glycero-beta-D-manno-heptose 7-phosphate: step 1/4.</text>
</comment>
<comment type="similarity">
    <text evidence="11">In the N-terminal section; belongs to the carbohydrate kinase PfkB family.</text>
</comment>
<dbReference type="SUPFAM" id="SSF53613">
    <property type="entry name" value="Ribokinase-like"/>
    <property type="match status" value="1"/>
</dbReference>
<dbReference type="NCBIfam" id="TIGR02198">
    <property type="entry name" value="rfaE_dom_I"/>
    <property type="match status" value="1"/>
</dbReference>